<evidence type="ECO:0000256" key="1">
    <source>
        <dbReference type="ARBA" id="ARBA00004496"/>
    </source>
</evidence>
<dbReference type="SUPFAM" id="SSF51569">
    <property type="entry name" value="Aldolase"/>
    <property type="match status" value="1"/>
</dbReference>
<dbReference type="GO" id="GO:0008676">
    <property type="term" value="F:3-deoxy-8-phosphooctulonate synthase activity"/>
    <property type="evidence" value="ECO:0007669"/>
    <property type="project" value="UniProtKB-EC"/>
</dbReference>
<comment type="caution">
    <text evidence="10">The sequence shown here is derived from an EMBL/GenBank/DDBJ whole genome shotgun (WGS) entry which is preliminary data.</text>
</comment>
<evidence type="ECO:0000256" key="8">
    <source>
        <dbReference type="ARBA" id="ARBA00049112"/>
    </source>
</evidence>
<evidence type="ECO:0000256" key="6">
    <source>
        <dbReference type="ARBA" id="ARBA00022490"/>
    </source>
</evidence>
<dbReference type="AlphaFoldDB" id="A0A7K1XVW1"/>
<dbReference type="InterPro" id="IPR013785">
    <property type="entry name" value="Aldolase_TIM"/>
</dbReference>
<comment type="subcellular location">
    <subcellularLocation>
        <location evidence="1">Cytoplasm</location>
    </subcellularLocation>
</comment>
<organism evidence="10 11">
    <name type="scientific">Hufsiella ginkgonis</name>
    <dbReference type="NCBI Taxonomy" id="2695274"/>
    <lineage>
        <taxon>Bacteria</taxon>
        <taxon>Pseudomonadati</taxon>
        <taxon>Bacteroidota</taxon>
        <taxon>Sphingobacteriia</taxon>
        <taxon>Sphingobacteriales</taxon>
        <taxon>Sphingobacteriaceae</taxon>
        <taxon>Hufsiella</taxon>
    </lineage>
</organism>
<feature type="domain" description="DAHP synthetase I/KDSA" evidence="9">
    <location>
        <begin position="15"/>
        <end position="269"/>
    </location>
</feature>
<dbReference type="RefSeq" id="WP_160906129.1">
    <property type="nucleotide sequence ID" value="NZ_WVHS01000002.1"/>
</dbReference>
<comment type="pathway">
    <text evidence="3">Carbohydrate biosynthesis; 3-deoxy-D-manno-octulosonate biosynthesis; 3-deoxy-D-manno-octulosonate from D-ribulose 5-phosphate: step 2/3.</text>
</comment>
<dbReference type="InterPro" id="IPR006218">
    <property type="entry name" value="DAHP1/KDSA"/>
</dbReference>
<evidence type="ECO:0000256" key="2">
    <source>
        <dbReference type="ARBA" id="ARBA00004756"/>
    </source>
</evidence>
<comment type="similarity">
    <text evidence="4">Belongs to the KdsA family.</text>
</comment>
<dbReference type="EMBL" id="WVHS01000002">
    <property type="protein sequence ID" value="MXV15111.1"/>
    <property type="molecule type" value="Genomic_DNA"/>
</dbReference>
<dbReference type="GO" id="GO:0005737">
    <property type="term" value="C:cytoplasm"/>
    <property type="evidence" value="ECO:0007669"/>
    <property type="project" value="UniProtKB-SubCell"/>
</dbReference>
<accession>A0A7K1XVW1</accession>
<dbReference type="Gene3D" id="3.20.20.70">
    <property type="entry name" value="Aldolase class I"/>
    <property type="match status" value="1"/>
</dbReference>
<protein>
    <recommendedName>
        <fullName evidence="5">3-deoxy-8-phosphooctulonate synthase</fullName>
        <ecNumber evidence="5">2.5.1.55</ecNumber>
    </recommendedName>
</protein>
<dbReference type="NCBIfam" id="NF003543">
    <property type="entry name" value="PRK05198.1"/>
    <property type="match status" value="1"/>
</dbReference>
<sequence length="272" mass="29465">MSSLPGLFNLKYTPGKNFFLMAGPCAIEGEEIALRIAEKIVTITDKLEIPYIFKGSYRKANRSRLDSFTGIGDEKALKILEKVNKTFGVPTVTDIHESDEAAMAAAYADVLQIPAFLCRQTDLLIAAAKTGKVVNVKKGQFLSAGSMKYAVDKIVESGNDKVILTDRGNTFGYQDLIVDYRGIPEMRSFGVPVVMDCTHSLQQPNQSGGVTGGKPALIETIAKAAIAVGADGLFIETHPDPAHARSDGANMLHLDLLEELLVKLVRIREAIL</sequence>
<comment type="pathway">
    <text evidence="2">Bacterial outer membrane biogenesis; lipopolysaccharide biosynthesis.</text>
</comment>
<dbReference type="EC" id="2.5.1.55" evidence="5"/>
<proteinExistence type="inferred from homology"/>
<dbReference type="PANTHER" id="PTHR21057">
    <property type="entry name" value="PHOSPHO-2-DEHYDRO-3-DEOXYHEPTONATE ALDOLASE"/>
    <property type="match status" value="1"/>
</dbReference>
<name>A0A7K1XVW1_9SPHI</name>
<dbReference type="GO" id="GO:0009103">
    <property type="term" value="P:lipopolysaccharide biosynthetic process"/>
    <property type="evidence" value="ECO:0007669"/>
    <property type="project" value="UniProtKB-UniPathway"/>
</dbReference>
<evidence type="ECO:0000313" key="11">
    <source>
        <dbReference type="Proteomes" id="UP000451233"/>
    </source>
</evidence>
<gene>
    <name evidence="10" type="primary">kdsA</name>
    <name evidence="10" type="ORF">GS398_07355</name>
</gene>
<evidence type="ECO:0000313" key="10">
    <source>
        <dbReference type="EMBL" id="MXV15111.1"/>
    </source>
</evidence>
<evidence type="ECO:0000256" key="4">
    <source>
        <dbReference type="ARBA" id="ARBA00010499"/>
    </source>
</evidence>
<reference evidence="10 11" key="1">
    <citation type="submission" date="2019-11" db="EMBL/GenBank/DDBJ databases">
        <title>Pedobacter sp. HMF7056 Genome sequencing and assembly.</title>
        <authorList>
            <person name="Kang H."/>
            <person name="Kim H."/>
            <person name="Joh K."/>
        </authorList>
    </citation>
    <scope>NUCLEOTIDE SEQUENCE [LARGE SCALE GENOMIC DNA]</scope>
    <source>
        <strain evidence="10 11">HMF7056</strain>
    </source>
</reference>
<keyword evidence="7 10" id="KW-0808">Transferase</keyword>
<dbReference type="InterPro" id="IPR006269">
    <property type="entry name" value="KDO8P_synthase"/>
</dbReference>
<evidence type="ECO:0000256" key="3">
    <source>
        <dbReference type="ARBA" id="ARBA00004845"/>
    </source>
</evidence>
<comment type="catalytic activity">
    <reaction evidence="8">
        <text>D-arabinose 5-phosphate + phosphoenolpyruvate + H2O = 3-deoxy-alpha-D-manno-2-octulosonate-8-phosphate + phosphate</text>
        <dbReference type="Rhea" id="RHEA:14053"/>
        <dbReference type="ChEBI" id="CHEBI:15377"/>
        <dbReference type="ChEBI" id="CHEBI:43474"/>
        <dbReference type="ChEBI" id="CHEBI:57693"/>
        <dbReference type="ChEBI" id="CHEBI:58702"/>
        <dbReference type="ChEBI" id="CHEBI:85985"/>
        <dbReference type="EC" id="2.5.1.55"/>
    </reaction>
</comment>
<dbReference type="Pfam" id="PF00793">
    <property type="entry name" value="DAHP_synth_1"/>
    <property type="match status" value="1"/>
</dbReference>
<dbReference type="NCBIfam" id="TIGR01362">
    <property type="entry name" value="KDO8P_synth"/>
    <property type="match status" value="1"/>
</dbReference>
<evidence type="ECO:0000259" key="9">
    <source>
        <dbReference type="Pfam" id="PF00793"/>
    </source>
</evidence>
<evidence type="ECO:0000256" key="5">
    <source>
        <dbReference type="ARBA" id="ARBA00012693"/>
    </source>
</evidence>
<dbReference type="UniPathway" id="UPA00030"/>
<evidence type="ECO:0000256" key="7">
    <source>
        <dbReference type="ARBA" id="ARBA00022679"/>
    </source>
</evidence>
<keyword evidence="11" id="KW-1185">Reference proteome</keyword>
<dbReference type="UniPathway" id="UPA00357">
    <property type="reaction ID" value="UER00474"/>
</dbReference>
<dbReference type="Proteomes" id="UP000451233">
    <property type="component" value="Unassembled WGS sequence"/>
</dbReference>
<keyword evidence="6" id="KW-0963">Cytoplasm</keyword>